<dbReference type="AlphaFoldDB" id="A0A7C9UWF9"/>
<dbReference type="Gene3D" id="1.10.443.10">
    <property type="entry name" value="Intergrase catalytic core"/>
    <property type="match status" value="1"/>
</dbReference>
<evidence type="ECO:0000313" key="3">
    <source>
        <dbReference type="EMBL" id="NFV82128.1"/>
    </source>
</evidence>
<accession>A0A7C9UWF9</accession>
<dbReference type="GO" id="GO:0003677">
    <property type="term" value="F:DNA binding"/>
    <property type="evidence" value="ECO:0007669"/>
    <property type="project" value="InterPro"/>
</dbReference>
<gene>
    <name evidence="3" type="ORF">G4223_18620</name>
</gene>
<evidence type="ECO:0008006" key="5">
    <source>
        <dbReference type="Google" id="ProtNLM"/>
    </source>
</evidence>
<evidence type="ECO:0000256" key="2">
    <source>
        <dbReference type="SAM" id="MobiDB-lite"/>
    </source>
</evidence>
<dbReference type="EMBL" id="JAAIYP010000045">
    <property type="protein sequence ID" value="NFV82128.1"/>
    <property type="molecule type" value="Genomic_DNA"/>
</dbReference>
<protein>
    <recommendedName>
        <fullName evidence="5">Tyrosine-type recombinase/integrase</fullName>
    </recommendedName>
</protein>
<comment type="caution">
    <text evidence="3">The sequence shown here is derived from an EMBL/GenBank/DDBJ whole genome shotgun (WGS) entry which is preliminary data.</text>
</comment>
<evidence type="ECO:0000313" key="4">
    <source>
        <dbReference type="Proteomes" id="UP000480684"/>
    </source>
</evidence>
<sequence length="147" mass="16213">MGSNSSGSASARGGSSRERDSCRGSLRSPPMRLNEICQLNVEDVRVVDDVHCFIVTTEVENGIADKKLKTANGERLIPVHPELTMAKSGYYSDTFSKFFANFLDKAKAKAPRTSFHSFRHNFRDALREARVDREIALALGGGGRRHG</sequence>
<keyword evidence="1" id="KW-0233">DNA recombination</keyword>
<feature type="compositionally biased region" description="Low complexity" evidence="2">
    <location>
        <begin position="1"/>
        <end position="14"/>
    </location>
</feature>
<keyword evidence="4" id="KW-1185">Reference proteome</keyword>
<evidence type="ECO:0000256" key="1">
    <source>
        <dbReference type="ARBA" id="ARBA00023172"/>
    </source>
</evidence>
<proteinExistence type="predicted"/>
<dbReference type="RefSeq" id="WP_163682832.1">
    <property type="nucleotide sequence ID" value="NZ_JAAIYP010000045.1"/>
</dbReference>
<feature type="region of interest" description="Disordered" evidence="2">
    <location>
        <begin position="1"/>
        <end position="27"/>
    </location>
</feature>
<dbReference type="SUPFAM" id="SSF56349">
    <property type="entry name" value="DNA breaking-rejoining enzymes"/>
    <property type="match status" value="1"/>
</dbReference>
<reference evidence="3 4" key="1">
    <citation type="submission" date="2020-02" db="EMBL/GenBank/DDBJ databases">
        <authorList>
            <person name="Dziuba M."/>
            <person name="Kuznetsov B."/>
            <person name="Mardanov A."/>
            <person name="Ravin N."/>
            <person name="Grouzdev D."/>
        </authorList>
    </citation>
    <scope>NUCLEOTIDE SEQUENCE [LARGE SCALE GENOMIC DNA]</scope>
    <source>
        <strain evidence="3 4">SpK</strain>
    </source>
</reference>
<organism evidence="3 4">
    <name type="scientific">Magnetospirillum aberrantis SpK</name>
    <dbReference type="NCBI Taxonomy" id="908842"/>
    <lineage>
        <taxon>Bacteria</taxon>
        <taxon>Pseudomonadati</taxon>
        <taxon>Pseudomonadota</taxon>
        <taxon>Alphaproteobacteria</taxon>
        <taxon>Rhodospirillales</taxon>
        <taxon>Rhodospirillaceae</taxon>
        <taxon>Magnetospirillum</taxon>
    </lineage>
</organism>
<dbReference type="GO" id="GO:0015074">
    <property type="term" value="P:DNA integration"/>
    <property type="evidence" value="ECO:0007669"/>
    <property type="project" value="InterPro"/>
</dbReference>
<dbReference type="GO" id="GO:0006310">
    <property type="term" value="P:DNA recombination"/>
    <property type="evidence" value="ECO:0007669"/>
    <property type="project" value="UniProtKB-KW"/>
</dbReference>
<dbReference type="InterPro" id="IPR011010">
    <property type="entry name" value="DNA_brk_join_enz"/>
</dbReference>
<name>A0A7C9UWF9_9PROT</name>
<dbReference type="Proteomes" id="UP000480684">
    <property type="component" value="Unassembled WGS sequence"/>
</dbReference>
<dbReference type="InterPro" id="IPR013762">
    <property type="entry name" value="Integrase-like_cat_sf"/>
</dbReference>